<dbReference type="AlphaFoldDB" id="A0A0F5MZX4"/>
<dbReference type="Gene3D" id="1.20.120.450">
    <property type="entry name" value="dinb family like domain"/>
    <property type="match status" value="1"/>
</dbReference>
<gene>
    <name evidence="3" type="ORF">BST15_01000</name>
    <name evidence="4" type="ORF">E6Q54_08585</name>
    <name evidence="2" type="ORF">WR43_06350</name>
</gene>
<comment type="caution">
    <text evidence="2">The sequence shown here is derived from an EMBL/GenBank/DDBJ whole genome shotgun (WGS) entry which is preliminary data.</text>
</comment>
<dbReference type="STRING" id="342002.BST15_01000"/>
<dbReference type="Proteomes" id="UP000192327">
    <property type="component" value="Unassembled WGS sequence"/>
</dbReference>
<dbReference type="PATRIC" id="fig|342002.3.peg.1567"/>
<evidence type="ECO:0000313" key="5">
    <source>
        <dbReference type="Proteomes" id="UP000034416"/>
    </source>
</evidence>
<sequence length="68" mass="7278">MTARLDTIRTARHGFVDTVEGLTEAEFDHGTTLCSAWAPRDVLAHLIGTAEALGLWLGGRTVSDVQIG</sequence>
<dbReference type="Pfam" id="PF11716">
    <property type="entry name" value="MDMPI_N"/>
    <property type="match status" value="1"/>
</dbReference>
<organism evidence="2 5">
    <name type="scientific">Mycolicibacter arupensis</name>
    <dbReference type="NCBI Taxonomy" id="342002"/>
    <lineage>
        <taxon>Bacteria</taxon>
        <taxon>Bacillati</taxon>
        <taxon>Actinomycetota</taxon>
        <taxon>Actinomycetes</taxon>
        <taxon>Mycobacteriales</taxon>
        <taxon>Mycobacteriaceae</taxon>
        <taxon>Mycolicibacter</taxon>
    </lineage>
</organism>
<dbReference type="Proteomes" id="UP000034416">
    <property type="component" value="Unassembled WGS sequence"/>
</dbReference>
<proteinExistence type="predicted"/>
<evidence type="ECO:0000313" key="7">
    <source>
        <dbReference type="Proteomes" id="UP000321797"/>
    </source>
</evidence>
<evidence type="ECO:0000313" key="3">
    <source>
        <dbReference type="EMBL" id="ORA01145.1"/>
    </source>
</evidence>
<dbReference type="RefSeq" id="WP_046188734.1">
    <property type="nucleotide sequence ID" value="NZ_JACKUJ010000043.1"/>
</dbReference>
<dbReference type="GO" id="GO:0046872">
    <property type="term" value="F:metal ion binding"/>
    <property type="evidence" value="ECO:0007669"/>
    <property type="project" value="InterPro"/>
</dbReference>
<name>A0A0F5MZX4_9MYCO</name>
<protein>
    <recommendedName>
        <fullName evidence="1">Mycothiol-dependent maleylpyruvate isomerase metal-binding domain-containing protein</fullName>
    </recommendedName>
</protein>
<dbReference type="EMBL" id="SSGD01000039">
    <property type="protein sequence ID" value="TXI57201.1"/>
    <property type="molecule type" value="Genomic_DNA"/>
</dbReference>
<dbReference type="EMBL" id="MVHH01000001">
    <property type="protein sequence ID" value="ORA01145.1"/>
    <property type="molecule type" value="Genomic_DNA"/>
</dbReference>
<evidence type="ECO:0000259" key="1">
    <source>
        <dbReference type="Pfam" id="PF11716"/>
    </source>
</evidence>
<dbReference type="EMBL" id="LASW01000017">
    <property type="protein sequence ID" value="KKC00175.1"/>
    <property type="molecule type" value="Genomic_DNA"/>
</dbReference>
<evidence type="ECO:0000313" key="2">
    <source>
        <dbReference type="EMBL" id="KKC00175.1"/>
    </source>
</evidence>
<reference evidence="5" key="1">
    <citation type="submission" date="2015-04" db="EMBL/GenBank/DDBJ databases">
        <title>Genome sequence of Mycobacterium arupense GUC1.</title>
        <authorList>
            <person name="Greninger A.L."/>
            <person name="Cunningham G."/>
            <person name="Chiu C.Y."/>
            <person name="Miller S."/>
        </authorList>
    </citation>
    <scope>NUCLEOTIDE SEQUENCE [LARGE SCALE GENOMIC DNA]</scope>
    <source>
        <strain evidence="5">GUC1</strain>
    </source>
</reference>
<dbReference type="Proteomes" id="UP000321797">
    <property type="component" value="Unassembled WGS sequence"/>
</dbReference>
<reference evidence="2" key="2">
    <citation type="submission" date="2015-04" db="EMBL/GenBank/DDBJ databases">
        <title>Genome sequence of Mycobacterium arupense strain GUC1.</title>
        <authorList>
            <person name="Greninger A.L."/>
            <person name="Cunningham G."/>
            <person name="Chiu C.Y."/>
            <person name="Miller S."/>
        </authorList>
    </citation>
    <scope>NUCLEOTIDE SEQUENCE</scope>
    <source>
        <strain evidence="2">GUC1</strain>
    </source>
</reference>
<reference evidence="4 7" key="4">
    <citation type="submission" date="2018-09" db="EMBL/GenBank/DDBJ databases">
        <title>Metagenome Assembled Genomes from an Advanced Water Purification Facility.</title>
        <authorList>
            <person name="Stamps B.W."/>
            <person name="Spear J.R."/>
        </authorList>
    </citation>
    <scope>NUCLEOTIDE SEQUENCE [LARGE SCALE GENOMIC DNA]</scope>
    <source>
        <strain evidence="4">Bin_29_2</strain>
    </source>
</reference>
<dbReference type="OrthoDB" id="5178565at2"/>
<evidence type="ECO:0000313" key="6">
    <source>
        <dbReference type="Proteomes" id="UP000192327"/>
    </source>
</evidence>
<keyword evidence="6" id="KW-1185">Reference proteome</keyword>
<accession>A0A0F5MZX4</accession>
<feature type="domain" description="Mycothiol-dependent maleylpyruvate isomerase metal-binding" evidence="1">
    <location>
        <begin position="9"/>
        <end position="56"/>
    </location>
</feature>
<dbReference type="InterPro" id="IPR024344">
    <property type="entry name" value="MDMPI_metal-binding"/>
</dbReference>
<dbReference type="InterPro" id="IPR034660">
    <property type="entry name" value="DinB/YfiT-like"/>
</dbReference>
<reference evidence="3 6" key="3">
    <citation type="submission" date="2016-12" db="EMBL/GenBank/DDBJ databases">
        <title>The new phylogeny of genus Mycobacterium.</title>
        <authorList>
            <person name="Tortoli E."/>
            <person name="Trovato A."/>
            <person name="Cirillo D.M."/>
        </authorList>
    </citation>
    <scope>NUCLEOTIDE SEQUENCE [LARGE SCALE GENOMIC DNA]</scope>
    <source>
        <strain evidence="3 6">DSM 44942</strain>
    </source>
</reference>
<dbReference type="SUPFAM" id="SSF109854">
    <property type="entry name" value="DinB/YfiT-like putative metalloenzymes"/>
    <property type="match status" value="1"/>
</dbReference>
<evidence type="ECO:0000313" key="4">
    <source>
        <dbReference type="EMBL" id="TXI57201.1"/>
    </source>
</evidence>